<keyword evidence="5" id="KW-0472">Membrane</keyword>
<evidence type="ECO:0000256" key="2">
    <source>
        <dbReference type="ARBA" id="ARBA00022475"/>
    </source>
</evidence>
<feature type="compositionally biased region" description="Basic and acidic residues" evidence="8">
    <location>
        <begin position="70"/>
        <end position="79"/>
    </location>
</feature>
<feature type="region of interest" description="Disordered" evidence="8">
    <location>
        <begin position="541"/>
        <end position="566"/>
    </location>
</feature>
<keyword evidence="2" id="KW-1003">Cell membrane</keyword>
<keyword evidence="3" id="KW-0597">Phosphoprotein</keyword>
<feature type="region of interest" description="Disordered" evidence="8">
    <location>
        <begin position="488"/>
        <end position="520"/>
    </location>
</feature>
<feature type="compositionally biased region" description="Low complexity" evidence="8">
    <location>
        <begin position="419"/>
        <end position="440"/>
    </location>
</feature>
<evidence type="ECO:0000256" key="5">
    <source>
        <dbReference type="ARBA" id="ARBA00023136"/>
    </source>
</evidence>
<sequence>MEDTILDSEMAEAELHKERLQALAEKRKRQSEIEDKRQELDDLTLQLQHLRSKAMRERWLLQGTPQDGEDSQRRQVEQDERHVKHLEEAVHRLESEIGLLENEESQISAKEQALRERLRETERSIEDLQKSLQNQDGDAVSYVRSQTPSLPELNSKPSAAAPGNEQLPRKSALYAMEISVERDRKTGGTRILSAAPVSPEDVGHQPQRGVKVYDDGRKVIYEVRSGGTTTLENGLHPWSPTDVDELMQRVGQAHHRGGDTGTVIVTPAEPDAPPPPPSLNEQMVQHKEAELEMVRRQQGKMAAAAAAGTTAGQPRFQDEVTEAPEASSEKPVTMIFMGYHSVQDEDETKKLLGFDGTIKAEIVLIDEDDEKSLREKTVTDISTVDGNAADLVSGRPLSDSTELSSEGKDESVATKGLPASAGSGWDASSGSGLDASSRSAENGPLTGPQTGPLTALKSSKLPEDDSELKRERNLKSVSFIDSVRVISGGKDNNMELETQSESQSRYGSAGQNGTAHQGETMDTEVAREIRYLDEVLEANCGDPAADMTSNGTSSPEPRPINIDGNGPSVGVSNVSLPINYGVVVERSKQTTFVGEDSDNTKSNGHSTAAAQDGRRQPMTTIKKEARFELRTFQEEKKPSKLFDAPAEAKEIRVKKVRPSEEVAELERERLELIRGQAVKKNPGITAKWWNPPQEKTLEEELDPEQLASHRKYEERKQRKMESGRASPQVSPNPTAPMAPSPTPSYSPPEPASKEDIVTEQLDFSLARKQFLQMEPVKQPVAAGRKRGVAPQLYSAKPFSRVSEGTHIERPGVSVTTAASQGLHGLDDSCDVTMVKTEKIFCSPGDSPSQSVAENEMKDRQKAWNVESDFTCAHAVMTLVKDEEPDVYQVQRSTNSSYQPEEIDSGLDDLSVRSQDTTVLETLSYDFSMDNISDSGASNETMSAILENSLGDYSFPSTPMATTPVNGKSDRGTKSPDEHSVSLSYQADDSLTEEELEYHAGVLVQNAIQQAVAQQHEDWEPRQAVAQQNEDWEPRQSSPIPERHIEVVEPSPPSPQPQESPVYPVPAPTSSPRVSAPVEEKRSASSPTITVQAPVAPSVLRFPSTASAPADDAPAPVPEPVHTYKPPSPSPPPSEKQEFSYFSKYSEAAELRSTASVLKNQDVEVNAGPFKLRSRKQRTLSMIEEEIRAAQEREEELKRQRLTQCLRPQRAPAPASAPSRKQKTNSLPAKLVLPGKTAPGKIEKIRPAPPVSPCSSEGPLPSPLSDLGSDDSGGCQRPKNLMQTLMEDFETHKVKRREKVDDNSYARLKLASDVTSEVLEATRVTRRKSNMALKWEAGIYANEGEEEEEEEEEEE</sequence>
<dbReference type="RefSeq" id="XP_042565346.1">
    <property type="nucleotide sequence ID" value="XM_042709412.1"/>
</dbReference>
<dbReference type="PANTHER" id="PTHR10498:SF10">
    <property type="entry name" value="PALM2 AND AKAP2 FUSION-RELATED"/>
    <property type="match status" value="1"/>
</dbReference>
<organism evidence="9 10">
    <name type="scientific">Clupea harengus</name>
    <name type="common">Atlantic herring</name>
    <dbReference type="NCBI Taxonomy" id="7950"/>
    <lineage>
        <taxon>Eukaryota</taxon>
        <taxon>Metazoa</taxon>
        <taxon>Chordata</taxon>
        <taxon>Craniata</taxon>
        <taxon>Vertebrata</taxon>
        <taxon>Euteleostomi</taxon>
        <taxon>Actinopterygii</taxon>
        <taxon>Neopterygii</taxon>
        <taxon>Teleostei</taxon>
        <taxon>Clupei</taxon>
        <taxon>Clupeiformes</taxon>
        <taxon>Clupeoidei</taxon>
        <taxon>Clupeidae</taxon>
        <taxon>Clupea</taxon>
    </lineage>
</organism>
<feature type="compositionally biased region" description="Polar residues" evidence="8">
    <location>
        <begin position="1024"/>
        <end position="1038"/>
    </location>
</feature>
<feature type="compositionally biased region" description="Low complexity" evidence="8">
    <location>
        <begin position="1207"/>
        <end position="1218"/>
    </location>
</feature>
<dbReference type="GO" id="GO:0005886">
    <property type="term" value="C:plasma membrane"/>
    <property type="evidence" value="ECO:0007669"/>
    <property type="project" value="UniProtKB-SubCell"/>
</dbReference>
<evidence type="ECO:0000313" key="10">
    <source>
        <dbReference type="RefSeq" id="XP_042565346.1"/>
    </source>
</evidence>
<evidence type="ECO:0000256" key="8">
    <source>
        <dbReference type="SAM" id="MobiDB-lite"/>
    </source>
</evidence>
<feature type="region of interest" description="Disordered" evidence="8">
    <location>
        <begin position="1011"/>
        <end position="1137"/>
    </location>
</feature>
<feature type="compositionally biased region" description="Low complexity" evidence="8">
    <location>
        <begin position="1252"/>
        <end position="1273"/>
    </location>
</feature>
<feature type="compositionally biased region" description="Polar residues" evidence="8">
    <location>
        <begin position="495"/>
        <end position="517"/>
    </location>
</feature>
<feature type="region of interest" description="Disordered" evidence="8">
    <location>
        <begin position="58"/>
        <end position="79"/>
    </location>
</feature>
<evidence type="ECO:0000256" key="3">
    <source>
        <dbReference type="ARBA" id="ARBA00022553"/>
    </source>
</evidence>
<keyword evidence="4 7" id="KW-0175">Coiled coil</keyword>
<feature type="region of interest" description="Disordered" evidence="8">
    <location>
        <begin position="388"/>
        <end position="474"/>
    </location>
</feature>
<feature type="compositionally biased region" description="Basic and acidic residues" evidence="8">
    <location>
        <begin position="460"/>
        <end position="474"/>
    </location>
</feature>
<evidence type="ECO:0000256" key="1">
    <source>
        <dbReference type="ARBA" id="ARBA00004342"/>
    </source>
</evidence>
<keyword evidence="6" id="KW-0449">Lipoprotein</keyword>
<feature type="compositionally biased region" description="Pro residues" evidence="8">
    <location>
        <begin position="733"/>
        <end position="750"/>
    </location>
</feature>
<evidence type="ECO:0000256" key="4">
    <source>
        <dbReference type="ARBA" id="ARBA00023054"/>
    </source>
</evidence>
<feature type="compositionally biased region" description="Pro residues" evidence="8">
    <location>
        <begin position="1049"/>
        <end position="1068"/>
    </location>
</feature>
<feature type="compositionally biased region" description="Basic and acidic residues" evidence="8">
    <location>
        <begin position="967"/>
        <end position="979"/>
    </location>
</feature>
<feature type="region of interest" description="Disordered" evidence="8">
    <location>
        <begin position="889"/>
        <end position="909"/>
    </location>
</feature>
<protein>
    <submittedName>
        <fullName evidence="10">A-kinase anchor protein 2 isoform X1</fullName>
    </submittedName>
</protein>
<dbReference type="Proteomes" id="UP000515152">
    <property type="component" value="Chromosome 12"/>
</dbReference>
<feature type="compositionally biased region" description="Basic and acidic residues" evidence="8">
    <location>
        <begin position="710"/>
        <end position="722"/>
    </location>
</feature>
<comment type="subcellular location">
    <subcellularLocation>
        <location evidence="1">Cell membrane</location>
        <topology evidence="1">Lipid-anchor</topology>
        <orientation evidence="1">Cytoplasmic side</orientation>
    </subcellularLocation>
</comment>
<evidence type="ECO:0000256" key="6">
    <source>
        <dbReference type="ARBA" id="ARBA00023288"/>
    </source>
</evidence>
<evidence type="ECO:0000256" key="7">
    <source>
        <dbReference type="SAM" id="Coils"/>
    </source>
</evidence>
<feature type="compositionally biased region" description="Polar residues" evidence="8">
    <location>
        <begin position="954"/>
        <end position="965"/>
    </location>
</feature>
<feature type="region of interest" description="Disordered" evidence="8">
    <location>
        <begin position="592"/>
        <end position="618"/>
    </location>
</feature>
<reference evidence="10" key="1">
    <citation type="submission" date="2025-08" db="UniProtKB">
        <authorList>
            <consortium name="RefSeq"/>
        </authorList>
    </citation>
    <scope>IDENTIFICATION</scope>
</reference>
<keyword evidence="9" id="KW-1185">Reference proteome</keyword>
<name>A0A8M1KMR1_CLUHA</name>
<feature type="region of interest" description="Disordered" evidence="8">
    <location>
        <begin position="305"/>
        <end position="329"/>
    </location>
</feature>
<accession>A0A8M1KMR1</accession>
<feature type="compositionally biased region" description="Polar residues" evidence="8">
    <location>
        <begin position="889"/>
        <end position="898"/>
    </location>
</feature>
<feature type="region of interest" description="Disordered" evidence="8">
    <location>
        <begin position="949"/>
        <end position="987"/>
    </location>
</feature>
<feature type="compositionally biased region" description="Low complexity" evidence="8">
    <location>
        <begin position="1102"/>
        <end position="1113"/>
    </location>
</feature>
<dbReference type="GeneID" id="105903850"/>
<dbReference type="GO" id="GO:0008360">
    <property type="term" value="P:regulation of cell shape"/>
    <property type="evidence" value="ECO:0007669"/>
    <property type="project" value="InterPro"/>
</dbReference>
<dbReference type="InterPro" id="IPR004965">
    <property type="entry name" value="Paralemmin"/>
</dbReference>
<feature type="region of interest" description="Disordered" evidence="8">
    <location>
        <begin position="1202"/>
        <end position="1277"/>
    </location>
</feature>
<feature type="region of interest" description="Disordered" evidence="8">
    <location>
        <begin position="681"/>
        <end position="759"/>
    </location>
</feature>
<evidence type="ECO:0000313" key="9">
    <source>
        <dbReference type="Proteomes" id="UP000515152"/>
    </source>
</evidence>
<dbReference type="PANTHER" id="PTHR10498">
    <property type="entry name" value="PARALEMMIN-RELATED"/>
    <property type="match status" value="1"/>
</dbReference>
<feature type="compositionally biased region" description="Polar residues" evidence="8">
    <location>
        <begin position="600"/>
        <end position="609"/>
    </location>
</feature>
<proteinExistence type="predicted"/>
<dbReference type="Pfam" id="PF03285">
    <property type="entry name" value="Paralemmin"/>
    <property type="match status" value="1"/>
</dbReference>
<gene>
    <name evidence="10" type="primary">LOC105903850</name>
</gene>
<dbReference type="OrthoDB" id="9941155at2759"/>
<feature type="region of interest" description="Disordered" evidence="8">
    <location>
        <begin position="130"/>
        <end position="165"/>
    </location>
</feature>
<feature type="coiled-coil region" evidence="7">
    <location>
        <begin position="1172"/>
        <end position="1202"/>
    </location>
</feature>